<dbReference type="AlphaFoldDB" id="A0A3E4YL26"/>
<dbReference type="RefSeq" id="WP_117718206.1">
    <property type="nucleotide sequence ID" value="NZ_QSTP01000001.1"/>
</dbReference>
<protein>
    <submittedName>
        <fullName evidence="1">Uncharacterized protein</fullName>
    </submittedName>
</protein>
<accession>A0A3E4YL26</accession>
<evidence type="ECO:0000313" key="1">
    <source>
        <dbReference type="EMBL" id="RGM75448.1"/>
    </source>
</evidence>
<gene>
    <name evidence="1" type="ORF">DXB99_02690</name>
</gene>
<organism evidence="1 2">
    <name type="scientific">Agathobacter rectalis</name>
    <dbReference type="NCBI Taxonomy" id="39491"/>
    <lineage>
        <taxon>Bacteria</taxon>
        <taxon>Bacillati</taxon>
        <taxon>Bacillota</taxon>
        <taxon>Clostridia</taxon>
        <taxon>Lachnospirales</taxon>
        <taxon>Lachnospiraceae</taxon>
        <taxon>Agathobacter</taxon>
    </lineage>
</organism>
<reference evidence="1 2" key="1">
    <citation type="submission" date="2018-08" db="EMBL/GenBank/DDBJ databases">
        <title>A genome reference for cultivated species of the human gut microbiota.</title>
        <authorList>
            <person name="Zou Y."/>
            <person name="Xue W."/>
            <person name="Luo G."/>
        </authorList>
    </citation>
    <scope>NUCLEOTIDE SEQUENCE [LARGE SCALE GENOMIC DNA]</scope>
    <source>
        <strain evidence="1 2">OM07-13</strain>
    </source>
</reference>
<evidence type="ECO:0000313" key="2">
    <source>
        <dbReference type="Proteomes" id="UP000260758"/>
    </source>
</evidence>
<comment type="caution">
    <text evidence="1">The sequence shown here is derived from an EMBL/GenBank/DDBJ whole genome shotgun (WGS) entry which is preliminary data.</text>
</comment>
<proteinExistence type="predicted"/>
<dbReference type="Proteomes" id="UP000260758">
    <property type="component" value="Unassembled WGS sequence"/>
</dbReference>
<sequence length="96" mass="11372">MNIIPIGNENKLFCLQFNNSFKNDYDNFITVFEKIINYFNGTDLEDLAKKILLIIISDYDKEDNSIILTTEELTDFMNLIFNYLNKSYTNYNTDML</sequence>
<dbReference type="EMBL" id="QSTP01000001">
    <property type="protein sequence ID" value="RGM75448.1"/>
    <property type="molecule type" value="Genomic_DNA"/>
</dbReference>
<name>A0A3E4YL26_9FIRM</name>